<feature type="signal peptide" evidence="7">
    <location>
        <begin position="1"/>
        <end position="19"/>
    </location>
</feature>
<evidence type="ECO:0000256" key="2">
    <source>
        <dbReference type="ARBA" id="ARBA00022801"/>
    </source>
</evidence>
<dbReference type="AlphaFoldDB" id="A0A193DU98"/>
<feature type="domain" description="Glycoside hydrolase family 5" evidence="8">
    <location>
        <begin position="51"/>
        <end position="310"/>
    </location>
</feature>
<accession>A0A193DU98</accession>
<dbReference type="SUPFAM" id="SSF51445">
    <property type="entry name" value="(Trans)glycosidases"/>
    <property type="match status" value="1"/>
</dbReference>
<dbReference type="GO" id="GO:0005576">
    <property type="term" value="C:extracellular region"/>
    <property type="evidence" value="ECO:0007669"/>
    <property type="project" value="TreeGrafter"/>
</dbReference>
<dbReference type="Gene3D" id="3.20.20.80">
    <property type="entry name" value="Glycosidases"/>
    <property type="match status" value="1"/>
</dbReference>
<organism evidence="9">
    <name type="scientific">Mytilus coruscus</name>
    <name type="common">Sea mussel</name>
    <dbReference type="NCBI Taxonomy" id="42192"/>
    <lineage>
        <taxon>Eukaryota</taxon>
        <taxon>Metazoa</taxon>
        <taxon>Spiralia</taxon>
        <taxon>Lophotrochozoa</taxon>
        <taxon>Mollusca</taxon>
        <taxon>Bivalvia</taxon>
        <taxon>Autobranchia</taxon>
        <taxon>Pteriomorphia</taxon>
        <taxon>Mytilida</taxon>
        <taxon>Mytiloidea</taxon>
        <taxon>Mytilidae</taxon>
        <taxon>Mytilinae</taxon>
        <taxon>Mytilus</taxon>
    </lineage>
</organism>
<keyword evidence="5" id="KW-0624">Polysaccharide degradation</keyword>
<proteinExistence type="evidence at transcript level"/>
<name>A0A193DU98_MYTCO</name>
<evidence type="ECO:0000256" key="5">
    <source>
        <dbReference type="ARBA" id="ARBA00023326"/>
    </source>
</evidence>
<protein>
    <submittedName>
        <fullName evidence="9">Byssal glycosyl-hydrolase-like protein 2</fullName>
    </submittedName>
</protein>
<dbReference type="SMR" id="A0A193DU98"/>
<sequence>MVLLMLVVLCFCSLKEVVASGSPISPQSYKNVLNQGFTTTYFEQLNFDQVYDKKDVEDVSERGFTNLRLRCREDLDGFNMTAFLANLETVVDDCLSLNVTPYISWINHAAEADATEKNRQGYLDWWKAVAIQLKDKDYRLSFNLFTELDTDSSLRTNSSGYNDWTRSVIKVIRDTGGNNEKRILILASPEISAEGLQKIDPTIYQNDTYLMIEAHTYAAGPQNIFENGSCKSSPPRCWIGDGETMGKSLVDQNIEFATKFTRDNGIEIVWGAWMPFDNTSGGLNETEVIDFSTYFVQSLKNASIPWSVNDLNTFYDVMSNQWKTELSTIKEQQFNTTLVLDAIVENM</sequence>
<keyword evidence="3" id="KW-0119">Carbohydrate metabolism</keyword>
<evidence type="ECO:0000256" key="4">
    <source>
        <dbReference type="ARBA" id="ARBA00023295"/>
    </source>
</evidence>
<evidence type="ECO:0000256" key="1">
    <source>
        <dbReference type="ARBA" id="ARBA00005641"/>
    </source>
</evidence>
<dbReference type="InterPro" id="IPR017853">
    <property type="entry name" value="GH"/>
</dbReference>
<dbReference type="PANTHER" id="PTHR31297">
    <property type="entry name" value="GLUCAN ENDO-1,6-BETA-GLUCOSIDASE B"/>
    <property type="match status" value="1"/>
</dbReference>
<dbReference type="InterPro" id="IPR050386">
    <property type="entry name" value="Glycosyl_hydrolase_5"/>
</dbReference>
<keyword evidence="4 6" id="KW-0326">Glycosidase</keyword>
<keyword evidence="7" id="KW-0732">Signal</keyword>
<feature type="chain" id="PRO_5008257112" evidence="7">
    <location>
        <begin position="20"/>
        <end position="347"/>
    </location>
</feature>
<evidence type="ECO:0000256" key="6">
    <source>
        <dbReference type="RuleBase" id="RU361153"/>
    </source>
</evidence>
<evidence type="ECO:0000259" key="8">
    <source>
        <dbReference type="Pfam" id="PF00150"/>
    </source>
</evidence>
<evidence type="ECO:0000256" key="3">
    <source>
        <dbReference type="ARBA" id="ARBA00023277"/>
    </source>
</evidence>
<dbReference type="GO" id="GO:0009986">
    <property type="term" value="C:cell surface"/>
    <property type="evidence" value="ECO:0007669"/>
    <property type="project" value="TreeGrafter"/>
</dbReference>
<comment type="similarity">
    <text evidence="1 6">Belongs to the glycosyl hydrolase 5 (cellulase A) family.</text>
</comment>
<dbReference type="GO" id="GO:0009251">
    <property type="term" value="P:glucan catabolic process"/>
    <property type="evidence" value="ECO:0007669"/>
    <property type="project" value="TreeGrafter"/>
</dbReference>
<dbReference type="InterPro" id="IPR001547">
    <property type="entry name" value="Glyco_hydro_5"/>
</dbReference>
<dbReference type="GO" id="GO:0008422">
    <property type="term" value="F:beta-glucosidase activity"/>
    <property type="evidence" value="ECO:0007669"/>
    <property type="project" value="TreeGrafter"/>
</dbReference>
<keyword evidence="2 6" id="KW-0378">Hydrolase</keyword>
<evidence type="ECO:0000313" key="9">
    <source>
        <dbReference type="EMBL" id="ANN45952.1"/>
    </source>
</evidence>
<dbReference type="EMBL" id="KX268638">
    <property type="protein sequence ID" value="ANN45952.1"/>
    <property type="molecule type" value="mRNA"/>
</dbReference>
<dbReference type="PANTHER" id="PTHR31297:SF41">
    <property type="entry name" value="ENDOGLUCANASE, PUTATIVE (AFU_ORTHOLOGUE AFUA_5G01830)-RELATED"/>
    <property type="match status" value="1"/>
</dbReference>
<evidence type="ECO:0000256" key="7">
    <source>
        <dbReference type="SAM" id="SignalP"/>
    </source>
</evidence>
<reference evidence="9" key="1">
    <citation type="journal article" date="2016" name="J. Proteomics">
        <title>In-depth proteomic analysis of the byssus from marine mussel Mytilus coruscus.</title>
        <authorList>
            <person name="Qin C.L."/>
            <person name="Pan Q.D."/>
            <person name="Qi Q."/>
            <person name="Fan M.H."/>
            <person name="Sun J.J."/>
            <person name="Li N.N."/>
            <person name="Liao Z."/>
        </authorList>
    </citation>
    <scope>NUCLEOTIDE SEQUENCE</scope>
    <source>
        <tissue evidence="9">Foot gland</tissue>
    </source>
</reference>
<dbReference type="Pfam" id="PF00150">
    <property type="entry name" value="Cellulase"/>
    <property type="match status" value="1"/>
</dbReference>